<dbReference type="Gene3D" id="3.90.640.10">
    <property type="entry name" value="Actin, Chain A, domain 4"/>
    <property type="match status" value="1"/>
</dbReference>
<sequence>MSGRDLSVAAALHILLLVCTLGAASGVEIQHITTRAFIRAMAHLTRFGYPPGKVVVIDLGNTNSCVAGYGPAADVFQFCIPSWVAFTGDGSTASLVGEAAKNHADANPENTIFGYKRLLGLRRNHKREEEIVQRLIERVPYKIGARNVVRPAVQVKSNDDGEVVEQVVDITKVASVVVAALKEAAEARLGSEVRHAVVTVPQHFGEPATRAAVDACKHAGLEVEDTVSELVAAAVAYGLHRTLRDDGNALVLRVGGGTADASVATLWDGSLEVLGYRDDPFLRGDDFDQRIVDYFVKLVKTKHGKDISEDTVALRKLRTACERAKKALSSQDRVQVNVESLFDGVDFSEPLLRSQFEELNDDLFRKVVALVEKAMVQAKPGKNKIHEIVLVGGSTMIPKIQKLVRDYFGGKEPNIRIKPDEAIALGAAVLVHA</sequence>
<evidence type="ECO:0000256" key="1">
    <source>
        <dbReference type="ARBA" id="ARBA00022741"/>
    </source>
</evidence>
<evidence type="ECO:0000313" key="4">
    <source>
        <dbReference type="EMBL" id="TVU50899.1"/>
    </source>
</evidence>
<dbReference type="PROSITE" id="PS01036">
    <property type="entry name" value="HSP70_3"/>
    <property type="match status" value="1"/>
</dbReference>
<dbReference type="GO" id="GO:0140662">
    <property type="term" value="F:ATP-dependent protein folding chaperone"/>
    <property type="evidence" value="ECO:0007669"/>
    <property type="project" value="InterPro"/>
</dbReference>
<keyword evidence="3" id="KW-0732">Signal</keyword>
<protein>
    <recommendedName>
        <fullName evidence="6">Luminal-binding protein 5</fullName>
    </recommendedName>
</protein>
<evidence type="ECO:0000313" key="5">
    <source>
        <dbReference type="Proteomes" id="UP000324897"/>
    </source>
</evidence>
<comment type="caution">
    <text evidence="4">The sequence shown here is derived from an EMBL/GenBank/DDBJ whole genome shotgun (WGS) entry which is preliminary data.</text>
</comment>
<proteinExistence type="predicted"/>
<dbReference type="Gene3D" id="3.30.30.30">
    <property type="match status" value="1"/>
</dbReference>
<dbReference type="Gramene" id="TVU50899">
    <property type="protein sequence ID" value="TVU50899"/>
    <property type="gene ID" value="EJB05_02296"/>
</dbReference>
<feature type="chain" id="PRO_5023838114" description="Luminal-binding protein 5" evidence="3">
    <location>
        <begin position="27"/>
        <end position="433"/>
    </location>
</feature>
<dbReference type="EMBL" id="RWGY01000002">
    <property type="protein sequence ID" value="TVU50899.1"/>
    <property type="molecule type" value="Genomic_DNA"/>
</dbReference>
<accession>A0A5J9WRR1</accession>
<feature type="signal peptide" evidence="3">
    <location>
        <begin position="1"/>
        <end position="26"/>
    </location>
</feature>
<dbReference type="Pfam" id="PF00012">
    <property type="entry name" value="HSP70"/>
    <property type="match status" value="1"/>
</dbReference>
<dbReference type="PRINTS" id="PR00301">
    <property type="entry name" value="HEATSHOCK70"/>
</dbReference>
<feature type="non-terminal residue" evidence="4">
    <location>
        <position position="1"/>
    </location>
</feature>
<dbReference type="FunFam" id="3.90.640.10:FF:000002">
    <property type="entry name" value="Heat shock 70 kDa"/>
    <property type="match status" value="1"/>
</dbReference>
<reference evidence="4 5" key="1">
    <citation type="journal article" date="2019" name="Sci. Rep.">
        <title>A high-quality genome of Eragrostis curvula grass provides insights into Poaceae evolution and supports new strategies to enhance forage quality.</title>
        <authorList>
            <person name="Carballo J."/>
            <person name="Santos B.A.C.M."/>
            <person name="Zappacosta D."/>
            <person name="Garbus I."/>
            <person name="Selva J.P."/>
            <person name="Gallo C.A."/>
            <person name="Diaz A."/>
            <person name="Albertini E."/>
            <person name="Caccamo M."/>
            <person name="Echenique V."/>
        </authorList>
    </citation>
    <scope>NUCLEOTIDE SEQUENCE [LARGE SCALE GENOMIC DNA]</scope>
    <source>
        <strain evidence="5">cv. Victoria</strain>
        <tissue evidence="4">Leaf</tissue>
    </source>
</reference>
<keyword evidence="2" id="KW-0067">ATP-binding</keyword>
<dbReference type="GO" id="GO:0005524">
    <property type="term" value="F:ATP binding"/>
    <property type="evidence" value="ECO:0007669"/>
    <property type="project" value="UniProtKB-KW"/>
</dbReference>
<organism evidence="4 5">
    <name type="scientific">Eragrostis curvula</name>
    <name type="common">weeping love grass</name>
    <dbReference type="NCBI Taxonomy" id="38414"/>
    <lineage>
        <taxon>Eukaryota</taxon>
        <taxon>Viridiplantae</taxon>
        <taxon>Streptophyta</taxon>
        <taxon>Embryophyta</taxon>
        <taxon>Tracheophyta</taxon>
        <taxon>Spermatophyta</taxon>
        <taxon>Magnoliopsida</taxon>
        <taxon>Liliopsida</taxon>
        <taxon>Poales</taxon>
        <taxon>Poaceae</taxon>
        <taxon>PACMAD clade</taxon>
        <taxon>Chloridoideae</taxon>
        <taxon>Eragrostideae</taxon>
        <taxon>Eragrostidinae</taxon>
        <taxon>Eragrostis</taxon>
    </lineage>
</organism>
<gene>
    <name evidence="4" type="ORF">EJB05_02296</name>
</gene>
<dbReference type="AlphaFoldDB" id="A0A5J9WRR1"/>
<dbReference type="InterPro" id="IPR043129">
    <property type="entry name" value="ATPase_NBD"/>
</dbReference>
<dbReference type="OrthoDB" id="662514at2759"/>
<dbReference type="InterPro" id="IPR013126">
    <property type="entry name" value="Hsp_70_fam"/>
</dbReference>
<dbReference type="SUPFAM" id="SSF53067">
    <property type="entry name" value="Actin-like ATPase domain"/>
    <property type="match status" value="2"/>
</dbReference>
<keyword evidence="1" id="KW-0547">Nucleotide-binding</keyword>
<dbReference type="Gene3D" id="3.30.420.40">
    <property type="match status" value="2"/>
</dbReference>
<evidence type="ECO:0008006" key="6">
    <source>
        <dbReference type="Google" id="ProtNLM"/>
    </source>
</evidence>
<evidence type="ECO:0000256" key="3">
    <source>
        <dbReference type="SAM" id="SignalP"/>
    </source>
</evidence>
<keyword evidence="5" id="KW-1185">Reference proteome</keyword>
<dbReference type="Proteomes" id="UP000324897">
    <property type="component" value="Chromosome 6"/>
</dbReference>
<name>A0A5J9WRR1_9POAL</name>
<dbReference type="PANTHER" id="PTHR19375">
    <property type="entry name" value="HEAT SHOCK PROTEIN 70KDA"/>
    <property type="match status" value="1"/>
</dbReference>
<dbReference type="InterPro" id="IPR018181">
    <property type="entry name" value="Heat_shock_70_CS"/>
</dbReference>
<evidence type="ECO:0000256" key="2">
    <source>
        <dbReference type="ARBA" id="ARBA00022840"/>
    </source>
</evidence>